<gene>
    <name evidence="1" type="ORF">O6H91_11G116400</name>
</gene>
<organism evidence="1 2">
    <name type="scientific">Diphasiastrum complanatum</name>
    <name type="common">Issler's clubmoss</name>
    <name type="synonym">Lycopodium complanatum</name>
    <dbReference type="NCBI Taxonomy" id="34168"/>
    <lineage>
        <taxon>Eukaryota</taxon>
        <taxon>Viridiplantae</taxon>
        <taxon>Streptophyta</taxon>
        <taxon>Embryophyta</taxon>
        <taxon>Tracheophyta</taxon>
        <taxon>Lycopodiopsida</taxon>
        <taxon>Lycopodiales</taxon>
        <taxon>Lycopodiaceae</taxon>
        <taxon>Lycopodioideae</taxon>
        <taxon>Diphasiastrum</taxon>
    </lineage>
</organism>
<name>A0ACC2CDA0_DIPCM</name>
<dbReference type="Proteomes" id="UP001162992">
    <property type="component" value="Chromosome 11"/>
</dbReference>
<keyword evidence="2" id="KW-1185">Reference proteome</keyword>
<reference evidence="2" key="1">
    <citation type="journal article" date="2024" name="Proc. Natl. Acad. Sci. U.S.A.">
        <title>Extraordinary preservation of gene collinearity over three hundred million years revealed in homosporous lycophytes.</title>
        <authorList>
            <person name="Li C."/>
            <person name="Wickell D."/>
            <person name="Kuo L.Y."/>
            <person name="Chen X."/>
            <person name="Nie B."/>
            <person name="Liao X."/>
            <person name="Peng D."/>
            <person name="Ji J."/>
            <person name="Jenkins J."/>
            <person name="Williams M."/>
            <person name="Shu S."/>
            <person name="Plott C."/>
            <person name="Barry K."/>
            <person name="Rajasekar S."/>
            <person name="Grimwood J."/>
            <person name="Han X."/>
            <person name="Sun S."/>
            <person name="Hou Z."/>
            <person name="He W."/>
            <person name="Dai G."/>
            <person name="Sun C."/>
            <person name="Schmutz J."/>
            <person name="Leebens-Mack J.H."/>
            <person name="Li F.W."/>
            <person name="Wang L."/>
        </authorList>
    </citation>
    <scope>NUCLEOTIDE SEQUENCE [LARGE SCALE GENOMIC DNA]</scope>
    <source>
        <strain evidence="2">cv. PW_Plant_1</strain>
    </source>
</reference>
<evidence type="ECO:0000313" key="2">
    <source>
        <dbReference type="Proteomes" id="UP001162992"/>
    </source>
</evidence>
<comment type="caution">
    <text evidence="1">The sequence shown here is derived from an EMBL/GenBank/DDBJ whole genome shotgun (WGS) entry which is preliminary data.</text>
</comment>
<protein>
    <submittedName>
        <fullName evidence="1">Uncharacterized protein</fullName>
    </submittedName>
</protein>
<evidence type="ECO:0000313" key="1">
    <source>
        <dbReference type="EMBL" id="KAJ7539946.1"/>
    </source>
</evidence>
<accession>A0ACC2CDA0</accession>
<sequence>MEHKSYSSCSKELLVACSGAFVALALLRACEGDNNPVFVIVSLITSRLQATGELLPPSFISMTQIKCER</sequence>
<proteinExistence type="predicted"/>
<dbReference type="EMBL" id="CM055102">
    <property type="protein sequence ID" value="KAJ7539946.1"/>
    <property type="molecule type" value="Genomic_DNA"/>
</dbReference>